<comment type="caution">
    <text evidence="2">The sequence shown here is derived from an EMBL/GenBank/DDBJ whole genome shotgun (WGS) entry which is preliminary data.</text>
</comment>
<evidence type="ECO:0000256" key="1">
    <source>
        <dbReference type="SAM" id="MobiDB-lite"/>
    </source>
</evidence>
<proteinExistence type="predicted"/>
<dbReference type="PROSITE" id="PS51257">
    <property type="entry name" value="PROKAR_LIPOPROTEIN"/>
    <property type="match status" value="1"/>
</dbReference>
<dbReference type="AlphaFoldDB" id="A0A4D4KVS8"/>
<organism evidence="2 3">
    <name type="scientific">Streptomyces violaceusniger</name>
    <dbReference type="NCBI Taxonomy" id="68280"/>
    <lineage>
        <taxon>Bacteria</taxon>
        <taxon>Bacillati</taxon>
        <taxon>Actinomycetota</taxon>
        <taxon>Actinomycetes</taxon>
        <taxon>Kitasatosporales</taxon>
        <taxon>Streptomycetaceae</taxon>
        <taxon>Streptomyces</taxon>
        <taxon>Streptomyces violaceusniger group</taxon>
    </lineage>
</organism>
<feature type="region of interest" description="Disordered" evidence="1">
    <location>
        <begin position="24"/>
        <end position="103"/>
    </location>
</feature>
<feature type="compositionally biased region" description="Low complexity" evidence="1">
    <location>
        <begin position="24"/>
        <end position="35"/>
    </location>
</feature>
<reference evidence="2 3" key="1">
    <citation type="journal article" date="2020" name="Int. J. Syst. Evol. Microbiol.">
        <title>Reclassification of Streptomyces castelarensis and Streptomyces sporoclivatus as later heterotypic synonyms of Streptomyces antimycoticus.</title>
        <authorList>
            <person name="Komaki H."/>
            <person name="Tamura T."/>
        </authorList>
    </citation>
    <scope>NUCLEOTIDE SEQUENCE [LARGE SCALE GENOMIC DNA]</scope>
    <source>
        <strain evidence="2 3">NBRC 13459</strain>
    </source>
</reference>
<sequence length="103" mass="10015">MHEKTRRAVLGTGIAAAGSGLLAACGSPGPRPRAGGPDGTDGTDGNAMGAPARPGAPADDTPAQYVSPTARRSPRPSGGGAPVRCAPSGSPPPRPPWTSAPAR</sequence>
<dbReference type="InterPro" id="IPR006311">
    <property type="entry name" value="TAT_signal"/>
</dbReference>
<name>A0A4D4KVS8_STRVO</name>
<evidence type="ECO:0000313" key="2">
    <source>
        <dbReference type="EMBL" id="GDY53065.1"/>
    </source>
</evidence>
<protein>
    <recommendedName>
        <fullName evidence="4">Lipoprotein</fullName>
    </recommendedName>
</protein>
<keyword evidence="3" id="KW-1185">Reference proteome</keyword>
<feature type="compositionally biased region" description="Low complexity" evidence="1">
    <location>
        <begin position="43"/>
        <end position="63"/>
    </location>
</feature>
<feature type="compositionally biased region" description="Pro residues" evidence="1">
    <location>
        <begin position="89"/>
        <end position="103"/>
    </location>
</feature>
<evidence type="ECO:0008006" key="4">
    <source>
        <dbReference type="Google" id="ProtNLM"/>
    </source>
</evidence>
<dbReference type="EMBL" id="BJHW01000001">
    <property type="protein sequence ID" value="GDY53065.1"/>
    <property type="molecule type" value="Genomic_DNA"/>
</dbReference>
<accession>A0A4D4KVS8</accession>
<dbReference type="PROSITE" id="PS51318">
    <property type="entry name" value="TAT"/>
    <property type="match status" value="1"/>
</dbReference>
<gene>
    <name evidence="2" type="ORF">SVIO_036880</name>
</gene>
<dbReference type="Proteomes" id="UP000301309">
    <property type="component" value="Unassembled WGS sequence"/>
</dbReference>
<evidence type="ECO:0000313" key="3">
    <source>
        <dbReference type="Proteomes" id="UP000301309"/>
    </source>
</evidence>